<dbReference type="InterPro" id="IPR001296">
    <property type="entry name" value="Glyco_trans_1"/>
</dbReference>
<evidence type="ECO:0000313" key="4">
    <source>
        <dbReference type="EMBL" id="AIT92163.1"/>
    </source>
</evidence>
<dbReference type="EMBL" id="JX501334">
    <property type="protein sequence ID" value="AGN91808.1"/>
    <property type="molecule type" value="Genomic_DNA"/>
</dbReference>
<evidence type="ECO:0000313" key="3">
    <source>
        <dbReference type="EMBL" id="AGN91808.1"/>
    </source>
</evidence>
<dbReference type="EMBL" id="KJ534585">
    <property type="protein sequence ID" value="AIT92163.1"/>
    <property type="molecule type" value="Genomic_DNA"/>
</dbReference>
<dbReference type="GO" id="GO:0009103">
    <property type="term" value="P:lipopolysaccharide biosynthetic process"/>
    <property type="evidence" value="ECO:0007669"/>
    <property type="project" value="TreeGrafter"/>
</dbReference>
<dbReference type="AlphaFoldDB" id="A0A0A7DNI5"/>
<reference evidence="4" key="2">
    <citation type="journal article" date="2016" name="PLoS ONE">
        <title>Comparison of O-Antigen Gene Clusters of All O-Serogroups of Escherichia coli and Proposal for Adopting a New Nomenclature for O-Typing.</title>
        <authorList>
            <person name="DebRoy C."/>
            <person name="Fratamico P.M."/>
            <person name="Yan X."/>
            <person name="Baranzoni G."/>
            <person name="Liu Y."/>
            <person name="Needleman D.S."/>
            <person name="Tebbs R."/>
            <person name="O'Connell C.D."/>
            <person name="Allred A."/>
            <person name="Swimley M."/>
            <person name="Mwangi M."/>
            <person name="Kapur V."/>
            <person name="Raygoza Garay J.A."/>
            <person name="Roberts E.L."/>
            <person name="Katani R."/>
        </authorList>
    </citation>
    <scope>NUCLEOTIDE SEQUENCE</scope>
    <source>
        <strain evidence="4">O68:K-:H4</strain>
    </source>
</reference>
<dbReference type="GO" id="GO:0016757">
    <property type="term" value="F:glycosyltransferase activity"/>
    <property type="evidence" value="ECO:0007669"/>
    <property type="project" value="InterPro"/>
</dbReference>
<reference evidence="3" key="1">
    <citation type="submission" date="2015-12" db="EMBL/GenBank/DDBJ databases">
        <title>E. coli O antigen sequences.</title>
        <authorList>
            <person name="Liu Y."/>
            <person name="Fratamico P."/>
            <person name="Yan X."/>
            <person name="Ream A."/>
            <person name="DebRoy C."/>
            <person name="Wang W."/>
            <person name="Losada L."/>
            <person name="Brinkac L."/>
            <person name="Radune D."/>
            <person name="Meng J."/>
            <person name="Li R."/>
        </authorList>
    </citation>
    <scope>NUCLEOTIDE SEQUENCE</scope>
    <source>
        <strain evidence="3">O62</strain>
    </source>
</reference>
<organism evidence="4">
    <name type="scientific">Escherichia coli</name>
    <dbReference type="NCBI Taxonomy" id="562"/>
    <lineage>
        <taxon>Bacteria</taxon>
        <taxon>Pseudomonadati</taxon>
        <taxon>Pseudomonadota</taxon>
        <taxon>Gammaproteobacteria</taxon>
        <taxon>Enterobacterales</taxon>
        <taxon>Enterobacteriaceae</taxon>
        <taxon>Escherichia</taxon>
    </lineage>
</organism>
<dbReference type="Gene3D" id="3.40.50.2000">
    <property type="entry name" value="Glycogen Phosphorylase B"/>
    <property type="match status" value="1"/>
</dbReference>
<gene>
    <name evidence="4" type="primary">wbcC</name>
    <name evidence="3" type="synonym">wbaC</name>
</gene>
<feature type="domain" description="Glycosyl transferase family 1" evidence="2">
    <location>
        <begin position="243"/>
        <end position="336"/>
    </location>
</feature>
<evidence type="ECO:0000259" key="2">
    <source>
        <dbReference type="Pfam" id="PF00534"/>
    </source>
</evidence>
<dbReference type="Pfam" id="PF00534">
    <property type="entry name" value="Glycos_transf_1"/>
    <property type="match status" value="1"/>
</dbReference>
<sequence>MLTQKHEMKIDNMGNNIKKVLFFNPLKKIMIRGISVYSGEYEQLLRDKNVEVIVYELPLWFGKMPKAMQVFGFMFAQQVLLPIRALKVKPDLIFDAYNTYSILAALKFNYIFVIHDFIPFNNKLWFLKPGALYQKILHNLSKNFSKLHLCYINSRIINDKNAIIKKKYFILPNIVRSLGYHKVSNVEIENFIKAGRELDAICIVTISGSGKNKDFGGLVERLNNLNVPVYLVAFGFANNFCEEFNNVNVFSPGVVDSNLIGSVITNSDLFVFHSTSEGFGRPIIEALELKAKVICSDVSPSLDYINEEYLPNLYIYSLRDMNEFKYQFDKALRTPKRLIQSDSVLTYNDEDLFNEISRIIEA</sequence>
<accession>A0A0A7DNI5</accession>
<dbReference type="SUPFAM" id="SSF53756">
    <property type="entry name" value="UDP-Glycosyltransferase/glycogen phosphorylase"/>
    <property type="match status" value="1"/>
</dbReference>
<dbReference type="RefSeq" id="WP_024171014.1">
    <property type="nucleotide sequence ID" value="NZ_CAJSHU010000001.1"/>
</dbReference>
<dbReference type="PANTHER" id="PTHR46401">
    <property type="entry name" value="GLYCOSYLTRANSFERASE WBBK-RELATED"/>
    <property type="match status" value="1"/>
</dbReference>
<protein>
    <submittedName>
        <fullName evidence="4">Glycosyl transferase</fullName>
    </submittedName>
</protein>
<name>A0A0A7DNI5_ECOLX</name>
<keyword evidence="1 4" id="KW-0808">Transferase</keyword>
<proteinExistence type="predicted"/>
<dbReference type="PANTHER" id="PTHR46401:SF2">
    <property type="entry name" value="GLYCOSYLTRANSFERASE WBBK-RELATED"/>
    <property type="match status" value="1"/>
</dbReference>
<evidence type="ECO:0000256" key="1">
    <source>
        <dbReference type="ARBA" id="ARBA00022679"/>
    </source>
</evidence>